<gene>
    <name evidence="2" type="ORF">LOTGIDRAFT_233347</name>
</gene>
<proteinExistence type="predicted"/>
<dbReference type="AlphaFoldDB" id="V4A9L2"/>
<evidence type="ECO:0000313" key="3">
    <source>
        <dbReference type="Proteomes" id="UP000030746"/>
    </source>
</evidence>
<dbReference type="KEGG" id="lgi:LOTGIDRAFT_233347"/>
<evidence type="ECO:0000256" key="1">
    <source>
        <dbReference type="SAM" id="SignalP"/>
    </source>
</evidence>
<name>V4A9L2_LOTGI</name>
<dbReference type="CTD" id="20249235"/>
<reference evidence="2 3" key="1">
    <citation type="journal article" date="2013" name="Nature">
        <title>Insights into bilaterian evolution from three spiralian genomes.</title>
        <authorList>
            <person name="Simakov O."/>
            <person name="Marletaz F."/>
            <person name="Cho S.J."/>
            <person name="Edsinger-Gonzales E."/>
            <person name="Havlak P."/>
            <person name="Hellsten U."/>
            <person name="Kuo D.H."/>
            <person name="Larsson T."/>
            <person name="Lv J."/>
            <person name="Arendt D."/>
            <person name="Savage R."/>
            <person name="Osoegawa K."/>
            <person name="de Jong P."/>
            <person name="Grimwood J."/>
            <person name="Chapman J.A."/>
            <person name="Shapiro H."/>
            <person name="Aerts A."/>
            <person name="Otillar R.P."/>
            <person name="Terry A.Y."/>
            <person name="Boore J.L."/>
            <person name="Grigoriev I.V."/>
            <person name="Lindberg D.R."/>
            <person name="Seaver E.C."/>
            <person name="Weisblat D.A."/>
            <person name="Putnam N.H."/>
            <person name="Rokhsar D.S."/>
        </authorList>
    </citation>
    <scope>NUCLEOTIDE SEQUENCE [LARGE SCALE GENOMIC DNA]</scope>
</reference>
<sequence>MHQVTVSVILMVLVSTVQSCRMQGQSCTPGASVNNIGSPGMGMPGMGMPGMGMPGMGMPGMGMPGMGMPGMGMPGMGMGTPGMTAQSSKCCTGYCDTMTYKCKGSMG</sequence>
<keyword evidence="3" id="KW-1185">Reference proteome</keyword>
<accession>V4A9L2</accession>
<dbReference type="HOGENOM" id="CLU_2212914_0_0_1"/>
<keyword evidence="1" id="KW-0732">Signal</keyword>
<dbReference type="GeneID" id="20249235"/>
<feature type="chain" id="PRO_5004716693" evidence="1">
    <location>
        <begin position="20"/>
        <end position="107"/>
    </location>
</feature>
<dbReference type="Proteomes" id="UP000030746">
    <property type="component" value="Unassembled WGS sequence"/>
</dbReference>
<dbReference type="RefSeq" id="XP_009057437.1">
    <property type="nucleotide sequence ID" value="XM_009059189.1"/>
</dbReference>
<feature type="signal peptide" evidence="1">
    <location>
        <begin position="1"/>
        <end position="19"/>
    </location>
</feature>
<evidence type="ECO:0000313" key="2">
    <source>
        <dbReference type="EMBL" id="ESO91765.1"/>
    </source>
</evidence>
<dbReference type="EMBL" id="KB202199">
    <property type="protein sequence ID" value="ESO91765.1"/>
    <property type="molecule type" value="Genomic_DNA"/>
</dbReference>
<organism evidence="2 3">
    <name type="scientific">Lottia gigantea</name>
    <name type="common">Giant owl limpet</name>
    <dbReference type="NCBI Taxonomy" id="225164"/>
    <lineage>
        <taxon>Eukaryota</taxon>
        <taxon>Metazoa</taxon>
        <taxon>Spiralia</taxon>
        <taxon>Lophotrochozoa</taxon>
        <taxon>Mollusca</taxon>
        <taxon>Gastropoda</taxon>
        <taxon>Patellogastropoda</taxon>
        <taxon>Lottioidea</taxon>
        <taxon>Lottiidae</taxon>
        <taxon>Lottia</taxon>
    </lineage>
</organism>
<protein>
    <submittedName>
        <fullName evidence="2">Uncharacterized protein</fullName>
    </submittedName>
</protein>